<evidence type="ECO:0000256" key="3">
    <source>
        <dbReference type="ARBA" id="ARBA00023125"/>
    </source>
</evidence>
<keyword evidence="5" id="KW-0539">Nucleus</keyword>
<dbReference type="CDD" id="cd00265">
    <property type="entry name" value="MADS_MEF2_like"/>
    <property type="match status" value="1"/>
</dbReference>
<dbReference type="OMA" id="LEAKHKH"/>
<dbReference type="InterPro" id="IPR002100">
    <property type="entry name" value="TF_MADSbox"/>
</dbReference>
<proteinExistence type="predicted"/>
<dbReference type="eggNOG" id="KOG0014">
    <property type="taxonomic scope" value="Eukaryota"/>
</dbReference>
<keyword evidence="6" id="KW-0175">Coiled coil</keyword>
<dbReference type="ExpressionAtlas" id="D7SH01">
    <property type="expression patterns" value="baseline and differential"/>
</dbReference>
<dbReference type="InterPro" id="IPR002487">
    <property type="entry name" value="TF_Kbox"/>
</dbReference>
<evidence type="ECO:0000256" key="1">
    <source>
        <dbReference type="ARBA" id="ARBA00004123"/>
    </source>
</evidence>
<gene>
    <name evidence="10" type="ordered locus">VIT_17s0000g01230</name>
</gene>
<dbReference type="AlphaFoldDB" id="D7SH01"/>
<keyword evidence="4" id="KW-0804">Transcription</keyword>
<dbReference type="GO" id="GO:0046983">
    <property type="term" value="F:protein dimerization activity"/>
    <property type="evidence" value="ECO:0007669"/>
    <property type="project" value="InterPro"/>
</dbReference>
<dbReference type="InterPro" id="IPR033896">
    <property type="entry name" value="MEF2-like_N"/>
</dbReference>
<dbReference type="Pfam" id="PF00319">
    <property type="entry name" value="SRF-TF"/>
    <property type="match status" value="1"/>
</dbReference>
<keyword evidence="2" id="KW-0805">Transcription regulation</keyword>
<dbReference type="PRINTS" id="PR00404">
    <property type="entry name" value="MADSDOMAIN"/>
</dbReference>
<protein>
    <submittedName>
        <fullName evidence="10">Uncharacterized protein</fullName>
    </submittedName>
</protein>
<feature type="domain" description="K-box" evidence="9">
    <location>
        <begin position="87"/>
        <end position="179"/>
    </location>
</feature>
<dbReference type="SMART" id="SM00432">
    <property type="entry name" value="MADS"/>
    <property type="match status" value="1"/>
</dbReference>
<evidence type="ECO:0000256" key="4">
    <source>
        <dbReference type="ARBA" id="ARBA00023163"/>
    </source>
</evidence>
<evidence type="ECO:0000259" key="8">
    <source>
        <dbReference type="PROSITE" id="PS50066"/>
    </source>
</evidence>
<dbReference type="GO" id="GO:0045944">
    <property type="term" value="P:positive regulation of transcription by RNA polymerase II"/>
    <property type="evidence" value="ECO:0007669"/>
    <property type="project" value="InterPro"/>
</dbReference>
<feature type="coiled-coil region" evidence="6">
    <location>
        <begin position="87"/>
        <end position="177"/>
    </location>
</feature>
<feature type="domain" description="MADS-box" evidence="8">
    <location>
        <begin position="1"/>
        <end position="61"/>
    </location>
</feature>
<reference evidence="11" key="1">
    <citation type="journal article" date="2007" name="Nature">
        <title>The grapevine genome sequence suggests ancestral hexaploidization in major angiosperm phyla.</title>
        <authorList>
            <consortium name="The French-Italian Public Consortium for Grapevine Genome Characterization."/>
            <person name="Jaillon O."/>
            <person name="Aury J.-M."/>
            <person name="Noel B."/>
            <person name="Policriti A."/>
            <person name="Clepet C."/>
            <person name="Casagrande A."/>
            <person name="Choisne N."/>
            <person name="Aubourg S."/>
            <person name="Vitulo N."/>
            <person name="Jubin C."/>
            <person name="Vezzi A."/>
            <person name="Legeai F."/>
            <person name="Hugueney P."/>
            <person name="Dasilva C."/>
            <person name="Horner D."/>
            <person name="Mica E."/>
            <person name="Jublot D."/>
            <person name="Poulain J."/>
            <person name="Bruyere C."/>
            <person name="Billault A."/>
            <person name="Segurens B."/>
            <person name="Gouyvenoux M."/>
            <person name="Ugarte E."/>
            <person name="Cattonaro F."/>
            <person name="Anthouard V."/>
            <person name="Vico V."/>
            <person name="Del Fabbro C."/>
            <person name="Alaux M."/>
            <person name="Di Gaspero G."/>
            <person name="Dumas V."/>
            <person name="Felice N."/>
            <person name="Paillard S."/>
            <person name="Juman I."/>
            <person name="Moroldo M."/>
            <person name="Scalabrin S."/>
            <person name="Canaguier A."/>
            <person name="Le Clainche I."/>
            <person name="Malacrida G."/>
            <person name="Durand E."/>
            <person name="Pesole G."/>
            <person name="Laucou V."/>
            <person name="Chatelet P."/>
            <person name="Merdinoglu D."/>
            <person name="Delledonne M."/>
            <person name="Pezzotti M."/>
            <person name="Lecharny A."/>
            <person name="Scarpelli C."/>
            <person name="Artiguenave F."/>
            <person name="Pe M.E."/>
            <person name="Valle G."/>
            <person name="Morgante M."/>
            <person name="Caboche M."/>
            <person name="Adam-Blondon A.-F."/>
            <person name="Weissenbach J."/>
            <person name="Quetier F."/>
            <person name="Wincker P."/>
        </authorList>
    </citation>
    <scope>NUCLEOTIDE SEQUENCE [LARGE SCALE GENOMIC DNA]</scope>
    <source>
        <strain evidence="11">cv. Pinot noir / PN40024</strain>
    </source>
</reference>
<dbReference type="Proteomes" id="UP000009183">
    <property type="component" value="Chromosome 17"/>
</dbReference>
<dbReference type="STRING" id="29760.D7SH01"/>
<comment type="subcellular location">
    <subcellularLocation>
        <location evidence="1">Nucleus</location>
    </subcellularLocation>
</comment>
<dbReference type="GO" id="GO:0000981">
    <property type="term" value="F:DNA-binding transcription factor activity, RNA polymerase II-specific"/>
    <property type="evidence" value="ECO:0000318"/>
    <property type="project" value="GO_Central"/>
</dbReference>
<dbReference type="HOGENOM" id="CLU_053053_0_0_1"/>
<evidence type="ECO:0000256" key="7">
    <source>
        <dbReference type="SAM" id="MobiDB-lite"/>
    </source>
</evidence>
<evidence type="ECO:0000259" key="9">
    <source>
        <dbReference type="PROSITE" id="PS51297"/>
    </source>
</evidence>
<keyword evidence="11" id="KW-1185">Reference proteome</keyword>
<dbReference type="InterPro" id="IPR050142">
    <property type="entry name" value="MADS-box/MEF2_TF"/>
</dbReference>
<organism evidence="10 11">
    <name type="scientific">Vitis vinifera</name>
    <name type="common">Grape</name>
    <dbReference type="NCBI Taxonomy" id="29760"/>
    <lineage>
        <taxon>Eukaryota</taxon>
        <taxon>Viridiplantae</taxon>
        <taxon>Streptophyta</taxon>
        <taxon>Embryophyta</taxon>
        <taxon>Tracheophyta</taxon>
        <taxon>Spermatophyta</taxon>
        <taxon>Magnoliopsida</taxon>
        <taxon>eudicotyledons</taxon>
        <taxon>Gunneridae</taxon>
        <taxon>Pentapetalae</taxon>
        <taxon>rosids</taxon>
        <taxon>Vitales</taxon>
        <taxon>Vitaceae</taxon>
        <taxon>Viteae</taxon>
        <taxon>Vitis</taxon>
    </lineage>
</organism>
<keyword evidence="3" id="KW-0238">DNA-binding</keyword>
<accession>D7SH01</accession>
<dbReference type="InterPro" id="IPR036879">
    <property type="entry name" value="TF_MADSbox_sf"/>
</dbReference>
<dbReference type="Gene3D" id="3.40.1810.10">
    <property type="entry name" value="Transcription factor, MADS-box"/>
    <property type="match status" value="1"/>
</dbReference>
<dbReference type="Pfam" id="PF01486">
    <property type="entry name" value="K-box"/>
    <property type="match status" value="1"/>
</dbReference>
<name>D7SH01_VITVI</name>
<dbReference type="GO" id="GO:0000978">
    <property type="term" value="F:RNA polymerase II cis-regulatory region sequence-specific DNA binding"/>
    <property type="evidence" value="ECO:0000318"/>
    <property type="project" value="GO_Central"/>
</dbReference>
<sequence>MGRGKVELKRIENSTSRQVTFSKRKNGLLKKAFELSILCDAEVALLIFSPSGKAYQFASHDMDRSIARYRNEVGLMEFNNYQRSRTIEFWMSEIDNLRRTIDTLEAKHKHLAGEDLSTLGMKELKQLERQLKNGVERIRAKKRRIISEHISLLKKRQRALQEDNTRLQKKVKLHEANLNTRAFGAEECDAFGRAVAAVVLAVHMTGPGYEKDGQMGSKSHHQTARMLADQDGGDP</sequence>
<evidence type="ECO:0000313" key="10">
    <source>
        <dbReference type="EMBL" id="CBI15681.3"/>
    </source>
</evidence>
<dbReference type="PaxDb" id="29760-VIT_17s0000g01230.t01"/>
<evidence type="ECO:0000256" key="6">
    <source>
        <dbReference type="SAM" id="Coils"/>
    </source>
</evidence>
<feature type="region of interest" description="Disordered" evidence="7">
    <location>
        <begin position="210"/>
        <end position="235"/>
    </location>
</feature>
<evidence type="ECO:0000256" key="2">
    <source>
        <dbReference type="ARBA" id="ARBA00023015"/>
    </source>
</evidence>
<evidence type="ECO:0000313" key="11">
    <source>
        <dbReference type="Proteomes" id="UP000009183"/>
    </source>
</evidence>
<dbReference type="GO" id="GO:0006357">
    <property type="term" value="P:regulation of transcription by RNA polymerase II"/>
    <property type="evidence" value="ECO:0000318"/>
    <property type="project" value="GO_Central"/>
</dbReference>
<dbReference type="EMBL" id="FN594950">
    <property type="protein sequence ID" value="CBI15681.3"/>
    <property type="molecule type" value="Genomic_DNA"/>
</dbReference>
<evidence type="ECO:0000256" key="5">
    <source>
        <dbReference type="ARBA" id="ARBA00023242"/>
    </source>
</evidence>
<dbReference type="SUPFAM" id="SSF55455">
    <property type="entry name" value="SRF-like"/>
    <property type="match status" value="1"/>
</dbReference>
<dbReference type="InParanoid" id="D7SH01"/>
<dbReference type="PANTHER" id="PTHR48019">
    <property type="entry name" value="SERUM RESPONSE FACTOR HOMOLOG"/>
    <property type="match status" value="1"/>
</dbReference>
<dbReference type="PROSITE" id="PS51297">
    <property type="entry name" value="K_BOX"/>
    <property type="match status" value="1"/>
</dbReference>
<dbReference type="GO" id="GO:0005634">
    <property type="term" value="C:nucleus"/>
    <property type="evidence" value="ECO:0007669"/>
    <property type="project" value="UniProtKB-SubCell"/>
</dbReference>
<dbReference type="PROSITE" id="PS50066">
    <property type="entry name" value="MADS_BOX_2"/>
    <property type="match status" value="1"/>
</dbReference>